<protein>
    <submittedName>
        <fullName evidence="1">Uncharacterized protein</fullName>
    </submittedName>
</protein>
<keyword evidence="1" id="KW-0614">Plasmid</keyword>
<dbReference type="KEGG" id="rpf:Rpic12D_4891"/>
<dbReference type="HOGENOM" id="CLU_1004252_0_0_4"/>
<sequence>MQATKDLTPKRATAADLVGKAVPLTLYEVVQTMRDDVFVSAEVKTVTVTWHGIRTEVGATAPSVTFVGSDGREGCGNANLFYLTEAEAMKEVALLMPDFRPSKPPVLDINGRRFAHFESQPVEEQTGYYREKPNGILFFDNDKEPFAFAVTNPKQGLFFVSCSRHGSGIRYMQSTSSIDERRLGIEGVGMGDERDLVCALVNQLQGKDVLWTGEDAKILQLALGNLAELLADPCSADRSCMGAEKADRWVDRCKAMLESLDPDGNGERCSQLLALRK</sequence>
<proteinExistence type="predicted"/>
<evidence type="ECO:0000313" key="1">
    <source>
        <dbReference type="EMBL" id="ACS66125.1"/>
    </source>
</evidence>
<geneLocation type="plasmid" evidence="1">
    <name>pRp12D01</name>
</geneLocation>
<name>C6BPK1_RALP1</name>
<dbReference type="EMBL" id="CP001646">
    <property type="protein sequence ID" value="ACS66125.1"/>
    <property type="molecule type" value="Genomic_DNA"/>
</dbReference>
<organism evidence="1">
    <name type="scientific">Ralstonia pickettii (strain 12D)</name>
    <dbReference type="NCBI Taxonomy" id="428406"/>
    <lineage>
        <taxon>Bacteria</taxon>
        <taxon>Pseudomonadati</taxon>
        <taxon>Pseudomonadota</taxon>
        <taxon>Betaproteobacteria</taxon>
        <taxon>Burkholderiales</taxon>
        <taxon>Burkholderiaceae</taxon>
        <taxon>Ralstonia</taxon>
    </lineage>
</organism>
<dbReference type="AlphaFoldDB" id="C6BPK1"/>
<accession>C6BPK1</accession>
<gene>
    <name evidence="1" type="ordered locus">Rpic12D_4891</name>
</gene>
<reference evidence="1" key="1">
    <citation type="submission" date="2009-06" db="EMBL/GenBank/DDBJ databases">
        <title>Complete sequence plasmid 1 of Ralstonia pickettii 12D.</title>
        <authorList>
            <consortium name="US DOE Joint Genome Institute"/>
            <person name="Lucas S."/>
            <person name="Copeland A."/>
            <person name="Lapidus A."/>
            <person name="Glavina del Rio T."/>
            <person name="Dalin E."/>
            <person name="Tice H."/>
            <person name="Bruce D."/>
            <person name="Goodwin L."/>
            <person name="Pitluck S."/>
            <person name="Sims D."/>
            <person name="Meincke L."/>
            <person name="Brettin T."/>
            <person name="Detter J.C."/>
            <person name="Han C."/>
            <person name="Larimer F."/>
            <person name="Land M."/>
            <person name="Hauser L."/>
            <person name="Kyrpides N."/>
            <person name="Ovchinnikova G."/>
            <person name="Marsh T."/>
            <person name="Richardson P."/>
        </authorList>
    </citation>
    <scope>NUCLEOTIDE SEQUENCE [LARGE SCALE GENOMIC DNA]</scope>
    <source>
        <strain evidence="1">12D</strain>
        <plasmid>12D</plasmid>
        <plasmid evidence="1">pRp12D01</plasmid>
    </source>
</reference>